<evidence type="ECO:0000313" key="2">
    <source>
        <dbReference type="Proteomes" id="UP000789860"/>
    </source>
</evidence>
<comment type="caution">
    <text evidence="1">The sequence shown here is derived from an EMBL/GenBank/DDBJ whole genome shotgun (WGS) entry which is preliminary data.</text>
</comment>
<dbReference type="EMBL" id="CAJVPM010004561">
    <property type="protein sequence ID" value="CAG8514671.1"/>
    <property type="molecule type" value="Genomic_DNA"/>
</dbReference>
<dbReference type="Proteomes" id="UP000789860">
    <property type="component" value="Unassembled WGS sequence"/>
</dbReference>
<accession>A0ACA9L7B8</accession>
<keyword evidence="2" id="KW-1185">Reference proteome</keyword>
<proteinExistence type="predicted"/>
<sequence length="128" mass="15099">MLENKQISVSKKAYKSELLEIIKRYKEKVPFACIEIAKHYIHRIFYTLPYHCELQPIKGIWALVKNEVSVSGPHSNLLEIRNKLFYTFVEKRKTVNIAKDYEKSEDHMLLIDDELDNEIILVSDDESD</sequence>
<evidence type="ECO:0000313" key="1">
    <source>
        <dbReference type="EMBL" id="CAG8514671.1"/>
    </source>
</evidence>
<protein>
    <submittedName>
        <fullName evidence="1">4665_t:CDS:1</fullName>
    </submittedName>
</protein>
<gene>
    <name evidence="1" type="ORF">SCALOS_LOCUS3808</name>
</gene>
<reference evidence="1" key="1">
    <citation type="submission" date="2021-06" db="EMBL/GenBank/DDBJ databases">
        <authorList>
            <person name="Kallberg Y."/>
            <person name="Tangrot J."/>
            <person name="Rosling A."/>
        </authorList>
    </citation>
    <scope>NUCLEOTIDE SEQUENCE</scope>
    <source>
        <strain evidence="1">AU212A</strain>
    </source>
</reference>
<organism evidence="1 2">
    <name type="scientific">Scutellospora calospora</name>
    <dbReference type="NCBI Taxonomy" id="85575"/>
    <lineage>
        <taxon>Eukaryota</taxon>
        <taxon>Fungi</taxon>
        <taxon>Fungi incertae sedis</taxon>
        <taxon>Mucoromycota</taxon>
        <taxon>Glomeromycotina</taxon>
        <taxon>Glomeromycetes</taxon>
        <taxon>Diversisporales</taxon>
        <taxon>Gigasporaceae</taxon>
        <taxon>Scutellospora</taxon>
    </lineage>
</organism>
<name>A0ACA9L7B8_9GLOM</name>